<proteinExistence type="inferred from homology"/>
<dbReference type="Pfam" id="PF00860">
    <property type="entry name" value="Xan_ur_permease"/>
    <property type="match status" value="1"/>
</dbReference>
<keyword evidence="3" id="KW-0813">Transport</keyword>
<evidence type="ECO:0000313" key="9">
    <source>
        <dbReference type="EMBL" id="QGR71746.1"/>
    </source>
</evidence>
<name>A0A0T9N1Q8_YERIN</name>
<gene>
    <name evidence="8" type="primary">ybbY</name>
    <name evidence="8" type="ORF">ERS008530_04448</name>
    <name evidence="9" type="ORF">FOC37_16075</name>
</gene>
<feature type="transmembrane region" description="Helical" evidence="7">
    <location>
        <begin position="320"/>
        <end position="337"/>
    </location>
</feature>
<feature type="transmembrane region" description="Helical" evidence="7">
    <location>
        <begin position="378"/>
        <end position="398"/>
    </location>
</feature>
<dbReference type="NCBIfam" id="NF008502">
    <property type="entry name" value="PRK11412.1"/>
    <property type="match status" value="1"/>
</dbReference>
<dbReference type="PANTHER" id="PTHR42810">
    <property type="entry name" value="PURINE PERMEASE C1399.01C-RELATED"/>
    <property type="match status" value="1"/>
</dbReference>
<evidence type="ECO:0000313" key="10">
    <source>
        <dbReference type="Proteomes" id="UP000038750"/>
    </source>
</evidence>
<evidence type="ECO:0000256" key="5">
    <source>
        <dbReference type="ARBA" id="ARBA00022989"/>
    </source>
</evidence>
<feature type="transmembrane region" description="Helical" evidence="7">
    <location>
        <begin position="171"/>
        <end position="190"/>
    </location>
</feature>
<dbReference type="GO" id="GO:0005886">
    <property type="term" value="C:plasma membrane"/>
    <property type="evidence" value="ECO:0007669"/>
    <property type="project" value="TreeGrafter"/>
</dbReference>
<evidence type="ECO:0000256" key="2">
    <source>
        <dbReference type="ARBA" id="ARBA00008821"/>
    </source>
</evidence>
<evidence type="ECO:0000256" key="6">
    <source>
        <dbReference type="ARBA" id="ARBA00023136"/>
    </source>
</evidence>
<accession>A0A0T9N1Q8</accession>
<comment type="subcellular location">
    <subcellularLocation>
        <location evidence="1">Membrane</location>
        <topology evidence="1">Multi-pass membrane protein</topology>
    </subcellularLocation>
</comment>
<dbReference type="GO" id="GO:0042907">
    <property type="term" value="F:xanthine transmembrane transporter activity"/>
    <property type="evidence" value="ECO:0007669"/>
    <property type="project" value="TreeGrafter"/>
</dbReference>
<dbReference type="RefSeq" id="WP_005184517.1">
    <property type="nucleotide sequence ID" value="NZ_CABHXO010000080.1"/>
</dbReference>
<dbReference type="GeneID" id="58047812"/>
<dbReference type="Proteomes" id="UP000424966">
    <property type="component" value="Chromosome"/>
</dbReference>
<dbReference type="EMBL" id="CP046294">
    <property type="protein sequence ID" value="QGR71746.1"/>
    <property type="molecule type" value="Genomic_DNA"/>
</dbReference>
<dbReference type="AlphaFoldDB" id="A0A0T9N1Q8"/>
<evidence type="ECO:0000256" key="4">
    <source>
        <dbReference type="ARBA" id="ARBA00022692"/>
    </source>
</evidence>
<dbReference type="InterPro" id="IPR006043">
    <property type="entry name" value="NCS2"/>
</dbReference>
<evidence type="ECO:0000256" key="7">
    <source>
        <dbReference type="SAM" id="Phobius"/>
    </source>
</evidence>
<organism evidence="8 10">
    <name type="scientific">Yersinia intermedia</name>
    <dbReference type="NCBI Taxonomy" id="631"/>
    <lineage>
        <taxon>Bacteria</taxon>
        <taxon>Pseudomonadati</taxon>
        <taxon>Pseudomonadota</taxon>
        <taxon>Gammaproteobacteria</taxon>
        <taxon>Enterobacterales</taxon>
        <taxon>Yersiniaceae</taxon>
        <taxon>Yersinia</taxon>
    </lineage>
</organism>
<evidence type="ECO:0000313" key="11">
    <source>
        <dbReference type="Proteomes" id="UP000424966"/>
    </source>
</evidence>
<comment type="similarity">
    <text evidence="2">Belongs to the nucleobase:cation symporter-2 (NCS2) (TC 2.A.40) family.</text>
</comment>
<keyword evidence="5 7" id="KW-1133">Transmembrane helix</keyword>
<dbReference type="PANTHER" id="PTHR42810:SF6">
    <property type="entry name" value="PURINE PERMEASE YBBY-RELATED"/>
    <property type="match status" value="1"/>
</dbReference>
<evidence type="ECO:0000313" key="8">
    <source>
        <dbReference type="EMBL" id="CNG70037.1"/>
    </source>
</evidence>
<dbReference type="STRING" id="631.CH53_65"/>
<sequence length="433" mass="47587">MRSDERERGHWLSGFQWFFFIFCNTVVVPPTLQSAFNLSPETTFCITQYTFIVTAIACLSQALWGHRRAIMEGPTGLWWITILTLTLGESANGTSLVEIGGNLAVGIMISGVVTIIIGISGLGHRLASWFRPGVMAVFMFLLGAQLINVFMKGMLGMPFGIYSGPVTINPATFSLALGVMMLMVVMIVLLPPKLGKYTLLIGTMVGWALYLLFFTPTVFIPDGQGWLLFPLGEPGNLHPGIIITTVLTGVVNISNNFGAIRGTDQFYPNEQSETAMYRRSFIVSGLMTMGAAPLGIVPFSPFVSSIGLLTQTQDSRLRSFIIGCLLFLTMGSFAWLTRIFCSIPLTISSAVMLVSYLPLLYSAVLFIKQMSLNARNIYRLAIPLFFGVFFMSIPTSFLQAMPVLIRPLVSNGLLMGILIALLVENLIPWDRIK</sequence>
<dbReference type="OrthoDB" id="5597247at2"/>
<feature type="transmembrane region" description="Helical" evidence="7">
    <location>
        <begin position="343"/>
        <end position="366"/>
    </location>
</feature>
<keyword evidence="11" id="KW-1185">Reference proteome</keyword>
<reference evidence="9 11" key="2">
    <citation type="submission" date="2019-11" db="EMBL/GenBank/DDBJ databases">
        <title>FDA dAtabase for Regulatory Grade micrObial Sequences (FDA-ARGOS): Supporting development and validation of Infectious Disease Dx tests.</title>
        <authorList>
            <person name="Patel R."/>
            <person name="Rucinski S."/>
            <person name="Tallon L."/>
            <person name="Sadzewicz L."/>
            <person name="Vavikolanu K."/>
            <person name="Mehta A."/>
            <person name="Aluvathingal J."/>
            <person name="Nadendla S."/>
            <person name="Nandy P."/>
            <person name="Geyer C."/>
            <person name="Yan Y."/>
            <person name="Sichtig H."/>
        </authorList>
    </citation>
    <scope>NUCLEOTIDE SEQUENCE [LARGE SCALE GENOMIC DNA]</scope>
    <source>
        <strain evidence="9 11">FDAARGOS_729</strain>
    </source>
</reference>
<evidence type="ECO:0000256" key="3">
    <source>
        <dbReference type="ARBA" id="ARBA00022448"/>
    </source>
</evidence>
<protein>
    <submittedName>
        <fullName evidence="8">Putative purine permease ybbY</fullName>
    </submittedName>
    <submittedName>
        <fullName evidence="9">Uracil/xanthine transporter</fullName>
    </submittedName>
</protein>
<feature type="transmembrane region" description="Helical" evidence="7">
    <location>
        <begin position="134"/>
        <end position="151"/>
    </location>
</feature>
<dbReference type="NCBIfam" id="NF037981">
    <property type="entry name" value="NCS2_1"/>
    <property type="match status" value="1"/>
</dbReference>
<feature type="transmembrane region" description="Helical" evidence="7">
    <location>
        <begin position="281"/>
        <end position="308"/>
    </location>
</feature>
<feature type="transmembrane region" description="Helical" evidence="7">
    <location>
        <begin position="197"/>
        <end position="220"/>
    </location>
</feature>
<evidence type="ECO:0000256" key="1">
    <source>
        <dbReference type="ARBA" id="ARBA00004141"/>
    </source>
</evidence>
<feature type="transmembrane region" description="Helical" evidence="7">
    <location>
        <begin position="76"/>
        <end position="97"/>
    </location>
</feature>
<feature type="transmembrane region" description="Helical" evidence="7">
    <location>
        <begin position="103"/>
        <end position="122"/>
    </location>
</feature>
<feature type="transmembrane region" description="Helical" evidence="7">
    <location>
        <begin position="44"/>
        <end position="64"/>
    </location>
</feature>
<keyword evidence="6 7" id="KW-0472">Membrane</keyword>
<dbReference type="EMBL" id="CPZJ01000028">
    <property type="protein sequence ID" value="CNG70037.1"/>
    <property type="molecule type" value="Genomic_DNA"/>
</dbReference>
<dbReference type="eggNOG" id="COG2233">
    <property type="taxonomic scope" value="Bacteria"/>
</dbReference>
<dbReference type="Proteomes" id="UP000038750">
    <property type="component" value="Unassembled WGS sequence"/>
</dbReference>
<feature type="transmembrane region" description="Helical" evidence="7">
    <location>
        <begin position="404"/>
        <end position="423"/>
    </location>
</feature>
<reference evidence="8 10" key="1">
    <citation type="submission" date="2015-03" db="EMBL/GenBank/DDBJ databases">
        <authorList>
            <person name="Murphy D."/>
        </authorList>
    </citation>
    <scope>NUCLEOTIDE SEQUENCE [LARGE SCALE GENOMIC DNA]</scope>
    <source>
        <strain evidence="8 10">BR165/97</strain>
    </source>
</reference>
<keyword evidence="4 7" id="KW-0812">Transmembrane</keyword>
<feature type="transmembrane region" description="Helical" evidence="7">
    <location>
        <begin position="12"/>
        <end position="32"/>
    </location>
</feature>